<dbReference type="InterPro" id="IPR018509">
    <property type="entry name" value="DHquinase_II_CS"/>
</dbReference>
<reference evidence="13 14" key="1">
    <citation type="submission" date="2018-12" db="EMBL/GenBank/DDBJ databases">
        <title>bacterium Hansschlegelia zhihuaiae S113.</title>
        <authorList>
            <person name="He J."/>
        </authorList>
    </citation>
    <scope>NUCLEOTIDE SEQUENCE [LARGE SCALE GENOMIC DNA]</scope>
    <source>
        <strain evidence="13 14">S 113</strain>
    </source>
</reference>
<name>A0A4V1KJF2_9HYPH</name>
<dbReference type="Gene3D" id="3.40.50.9100">
    <property type="entry name" value="Dehydroquinase, class II"/>
    <property type="match status" value="1"/>
</dbReference>
<accession>A0A4V1KJF2</accession>
<dbReference type="NCBIfam" id="NF003807">
    <property type="entry name" value="PRK05395.1-4"/>
    <property type="match status" value="1"/>
</dbReference>
<dbReference type="NCBIfam" id="TIGR01088">
    <property type="entry name" value="aroQ"/>
    <property type="match status" value="1"/>
</dbReference>
<dbReference type="InterPro" id="IPR001874">
    <property type="entry name" value="DHquinase_II"/>
</dbReference>
<dbReference type="GO" id="GO:0008652">
    <property type="term" value="P:amino acid biosynthetic process"/>
    <property type="evidence" value="ECO:0007669"/>
    <property type="project" value="UniProtKB-KW"/>
</dbReference>
<comment type="subunit">
    <text evidence="5 9">Homododecamer.</text>
</comment>
<gene>
    <name evidence="9 13" type="primary">aroQ</name>
    <name evidence="13" type="ORF">EK403_08425</name>
</gene>
<organism evidence="13 14">
    <name type="scientific">Hansschlegelia zhihuaiae</name>
    <dbReference type="NCBI Taxonomy" id="405005"/>
    <lineage>
        <taxon>Bacteria</taxon>
        <taxon>Pseudomonadati</taxon>
        <taxon>Pseudomonadota</taxon>
        <taxon>Alphaproteobacteria</taxon>
        <taxon>Hyphomicrobiales</taxon>
        <taxon>Methylopilaceae</taxon>
        <taxon>Hansschlegelia</taxon>
    </lineage>
</organism>
<evidence type="ECO:0000256" key="2">
    <source>
        <dbReference type="ARBA" id="ARBA00003924"/>
    </source>
</evidence>
<dbReference type="EC" id="4.2.1.10" evidence="6 9"/>
<dbReference type="OrthoDB" id="9790793at2"/>
<dbReference type="SUPFAM" id="SSF52304">
    <property type="entry name" value="Type II 3-dehydroquinate dehydratase"/>
    <property type="match status" value="1"/>
</dbReference>
<feature type="active site" description="Proton acceptor" evidence="9 10">
    <location>
        <position position="24"/>
    </location>
</feature>
<comment type="caution">
    <text evidence="13">The sequence shown here is derived from an EMBL/GenBank/DDBJ whole genome shotgun (WGS) entry which is preliminary data.</text>
</comment>
<dbReference type="GO" id="GO:0009073">
    <property type="term" value="P:aromatic amino acid family biosynthetic process"/>
    <property type="evidence" value="ECO:0007669"/>
    <property type="project" value="UniProtKB-KW"/>
</dbReference>
<evidence type="ECO:0000256" key="8">
    <source>
        <dbReference type="ARBA" id="ARBA00023239"/>
    </source>
</evidence>
<dbReference type="CDD" id="cd00466">
    <property type="entry name" value="DHQase_II"/>
    <property type="match status" value="1"/>
</dbReference>
<dbReference type="InterPro" id="IPR036441">
    <property type="entry name" value="DHquinase_II_sf"/>
</dbReference>
<evidence type="ECO:0000256" key="7">
    <source>
        <dbReference type="ARBA" id="ARBA00023141"/>
    </source>
</evidence>
<evidence type="ECO:0000256" key="12">
    <source>
        <dbReference type="PIRSR" id="PIRSR001399-3"/>
    </source>
</evidence>
<feature type="site" description="Transition state stabilizer" evidence="9 12">
    <location>
        <position position="19"/>
    </location>
</feature>
<dbReference type="PROSITE" id="PS01029">
    <property type="entry name" value="DEHYDROQUINASE_II"/>
    <property type="match status" value="1"/>
</dbReference>
<comment type="similarity">
    <text evidence="4 9">Belongs to the type-II 3-dehydroquinase family.</text>
</comment>
<dbReference type="EMBL" id="RYFI01000006">
    <property type="protein sequence ID" value="RXF73982.1"/>
    <property type="molecule type" value="Genomic_DNA"/>
</dbReference>
<evidence type="ECO:0000256" key="4">
    <source>
        <dbReference type="ARBA" id="ARBA00011037"/>
    </source>
</evidence>
<protein>
    <recommendedName>
        <fullName evidence="6 9">3-dehydroquinate dehydratase</fullName>
        <shortName evidence="9">3-dehydroquinase</shortName>
        <ecNumber evidence="6 9">4.2.1.10</ecNumber>
    </recommendedName>
    <alternativeName>
        <fullName evidence="9">Type II DHQase</fullName>
    </alternativeName>
</protein>
<dbReference type="PANTHER" id="PTHR21272">
    <property type="entry name" value="CATABOLIC 3-DEHYDROQUINASE"/>
    <property type="match status" value="1"/>
</dbReference>
<dbReference type="PANTHER" id="PTHR21272:SF3">
    <property type="entry name" value="CATABOLIC 3-DEHYDROQUINASE"/>
    <property type="match status" value="1"/>
</dbReference>
<evidence type="ECO:0000256" key="10">
    <source>
        <dbReference type="PIRSR" id="PIRSR001399-1"/>
    </source>
</evidence>
<dbReference type="GO" id="GO:0003855">
    <property type="term" value="F:3-dehydroquinate dehydratase activity"/>
    <property type="evidence" value="ECO:0007669"/>
    <property type="project" value="UniProtKB-UniRule"/>
</dbReference>
<feature type="binding site" evidence="9 11">
    <location>
        <position position="75"/>
    </location>
    <ligand>
        <name>substrate</name>
    </ligand>
</feature>
<evidence type="ECO:0000313" key="13">
    <source>
        <dbReference type="EMBL" id="RXF73982.1"/>
    </source>
</evidence>
<evidence type="ECO:0000313" key="14">
    <source>
        <dbReference type="Proteomes" id="UP000289708"/>
    </source>
</evidence>
<keyword evidence="7 9" id="KW-0057">Aromatic amino acid biosynthesis</keyword>
<evidence type="ECO:0000256" key="5">
    <source>
        <dbReference type="ARBA" id="ARBA00011193"/>
    </source>
</evidence>
<dbReference type="GO" id="GO:0009423">
    <property type="term" value="P:chorismate biosynthetic process"/>
    <property type="evidence" value="ECO:0007669"/>
    <property type="project" value="UniProtKB-UniRule"/>
</dbReference>
<dbReference type="NCBIfam" id="NF003805">
    <property type="entry name" value="PRK05395.1-2"/>
    <property type="match status" value="1"/>
</dbReference>
<dbReference type="HAMAP" id="MF_00169">
    <property type="entry name" value="AroQ"/>
    <property type="match status" value="1"/>
</dbReference>
<comment type="catalytic activity">
    <reaction evidence="1 9">
        <text>3-dehydroquinate = 3-dehydroshikimate + H2O</text>
        <dbReference type="Rhea" id="RHEA:21096"/>
        <dbReference type="ChEBI" id="CHEBI:15377"/>
        <dbReference type="ChEBI" id="CHEBI:16630"/>
        <dbReference type="ChEBI" id="CHEBI:32364"/>
        <dbReference type="EC" id="4.2.1.10"/>
    </reaction>
</comment>
<evidence type="ECO:0000256" key="1">
    <source>
        <dbReference type="ARBA" id="ARBA00001864"/>
    </source>
</evidence>
<keyword evidence="8 9" id="KW-0456">Lyase</keyword>
<dbReference type="NCBIfam" id="NF003806">
    <property type="entry name" value="PRK05395.1-3"/>
    <property type="match status" value="1"/>
</dbReference>
<feature type="active site" description="Proton donor" evidence="9 10">
    <location>
        <position position="101"/>
    </location>
</feature>
<dbReference type="RefSeq" id="WP_128777054.1">
    <property type="nucleotide sequence ID" value="NZ_RYFI01000006.1"/>
</dbReference>
<sequence length="155" mass="16548">MNPVVFILNGPNLNLLGVREPSVYGSATLSDVEARTRTVGESLGLAVDFRQTNHEGVLVDWIQEARTAAKGIILNAGGLSHTSVSIQDAIRSAGVRTIEVHVSNIHARESFRHHSYVSAVADGVIVGLGVEGYEFALHALARRIGREAPSDTIAI</sequence>
<feature type="binding site" evidence="9 11">
    <location>
        <position position="81"/>
    </location>
    <ligand>
        <name>substrate</name>
    </ligand>
</feature>
<comment type="pathway">
    <text evidence="3 9">Metabolic intermediate biosynthesis; chorismate biosynthesis; chorismate from D-erythrose 4-phosphate and phosphoenolpyruvate: step 3/7.</text>
</comment>
<evidence type="ECO:0000256" key="6">
    <source>
        <dbReference type="ARBA" id="ARBA00012060"/>
    </source>
</evidence>
<feature type="binding site" evidence="9 11">
    <location>
        <begin position="102"/>
        <end position="103"/>
    </location>
    <ligand>
        <name>substrate</name>
    </ligand>
</feature>
<evidence type="ECO:0000256" key="3">
    <source>
        <dbReference type="ARBA" id="ARBA00004902"/>
    </source>
</evidence>
<feature type="binding site" evidence="9 11">
    <location>
        <position position="88"/>
    </location>
    <ligand>
        <name>substrate</name>
    </ligand>
</feature>
<dbReference type="Pfam" id="PF01220">
    <property type="entry name" value="DHquinase_II"/>
    <property type="match status" value="1"/>
</dbReference>
<dbReference type="Proteomes" id="UP000289708">
    <property type="component" value="Unassembled WGS sequence"/>
</dbReference>
<proteinExistence type="inferred from homology"/>
<dbReference type="UniPathway" id="UPA00053">
    <property type="reaction ID" value="UER00086"/>
</dbReference>
<evidence type="ECO:0000256" key="11">
    <source>
        <dbReference type="PIRSR" id="PIRSR001399-2"/>
    </source>
</evidence>
<keyword evidence="14" id="KW-1185">Reference proteome</keyword>
<evidence type="ECO:0000256" key="9">
    <source>
        <dbReference type="HAMAP-Rule" id="MF_00169"/>
    </source>
</evidence>
<comment type="function">
    <text evidence="2 9">Catalyzes a trans-dehydration via an enolate intermediate.</text>
</comment>
<keyword evidence="9" id="KW-0028">Amino-acid biosynthesis</keyword>
<dbReference type="AlphaFoldDB" id="A0A4V1KJF2"/>
<dbReference type="GO" id="GO:0019631">
    <property type="term" value="P:quinate catabolic process"/>
    <property type="evidence" value="ECO:0007669"/>
    <property type="project" value="TreeGrafter"/>
</dbReference>
<dbReference type="PIRSF" id="PIRSF001399">
    <property type="entry name" value="DHquinase_II"/>
    <property type="match status" value="1"/>
</dbReference>
<feature type="binding site" evidence="9 11">
    <location>
        <position position="112"/>
    </location>
    <ligand>
        <name>substrate</name>
    </ligand>
</feature>